<protein>
    <submittedName>
        <fullName evidence="1">Uncharacterized protein</fullName>
    </submittedName>
</protein>
<dbReference type="KEGG" id="ech:ECH_0711"/>
<dbReference type="HOGENOM" id="CLU_3288827_0_0_5"/>
<evidence type="ECO:0000313" key="1">
    <source>
        <dbReference type="EMBL" id="ABD44631.1"/>
    </source>
</evidence>
<dbReference type="Proteomes" id="UP000008320">
    <property type="component" value="Chromosome"/>
</dbReference>
<proteinExistence type="predicted"/>
<name>Q2GGB8_EHRCR</name>
<dbReference type="AlphaFoldDB" id="Q2GGB8"/>
<dbReference type="EMBL" id="CP000236">
    <property type="protein sequence ID" value="ABD44631.1"/>
    <property type="molecule type" value="Genomic_DNA"/>
</dbReference>
<organism evidence="1 2">
    <name type="scientific">Ehrlichia chaffeensis (strain ATCC CRL-10679 / Arkansas)</name>
    <dbReference type="NCBI Taxonomy" id="205920"/>
    <lineage>
        <taxon>Bacteria</taxon>
        <taxon>Pseudomonadati</taxon>
        <taxon>Pseudomonadota</taxon>
        <taxon>Alphaproteobacteria</taxon>
        <taxon>Rickettsiales</taxon>
        <taxon>Anaplasmataceae</taxon>
        <taxon>Ehrlichia</taxon>
    </lineage>
</organism>
<gene>
    <name evidence="1" type="ordered locus">ECH_0711</name>
</gene>
<accession>Q2GGB8</accession>
<reference evidence="1 2" key="1">
    <citation type="journal article" date="2006" name="PLoS Genet.">
        <title>Comparative genomics of emerging human ehrlichiosis agents.</title>
        <authorList>
            <person name="Dunning Hotopp J.C."/>
            <person name="Lin M."/>
            <person name="Madupu R."/>
            <person name="Crabtree J."/>
            <person name="Angiuoli S.V."/>
            <person name="Eisen J.A."/>
            <person name="Seshadri R."/>
            <person name="Ren Q."/>
            <person name="Wu M."/>
            <person name="Utterback T.R."/>
            <person name="Smith S."/>
            <person name="Lewis M."/>
            <person name="Khouri H."/>
            <person name="Zhang C."/>
            <person name="Niu H."/>
            <person name="Lin Q."/>
            <person name="Ohashi N."/>
            <person name="Zhi N."/>
            <person name="Nelson W."/>
            <person name="Brinkac L.M."/>
            <person name="Dodson R.J."/>
            <person name="Rosovitz M.J."/>
            <person name="Sundaram J."/>
            <person name="Daugherty S.C."/>
            <person name="Davidsen T."/>
            <person name="Durkin A.S."/>
            <person name="Gwinn M."/>
            <person name="Haft D.H."/>
            <person name="Selengut J.D."/>
            <person name="Sullivan S.A."/>
            <person name="Zafar N."/>
            <person name="Zhou L."/>
            <person name="Benahmed F."/>
            <person name="Forberger H."/>
            <person name="Halpin R."/>
            <person name="Mulligan S."/>
            <person name="Robinson J."/>
            <person name="White O."/>
            <person name="Rikihisa Y."/>
            <person name="Tettelin H."/>
        </authorList>
    </citation>
    <scope>NUCLEOTIDE SEQUENCE [LARGE SCALE GENOMIC DNA]</scope>
    <source>
        <strain evidence="2">ATCC CRL-10679 / Arkansas</strain>
    </source>
</reference>
<keyword evidence="2" id="KW-1185">Reference proteome</keyword>
<sequence>MCFIHFLRPTNFKGCNRIHYLISVIHYIKIVKYIKNNTLG</sequence>
<evidence type="ECO:0000313" key="2">
    <source>
        <dbReference type="Proteomes" id="UP000008320"/>
    </source>
</evidence>